<dbReference type="GO" id="GO:0008168">
    <property type="term" value="F:methyltransferase activity"/>
    <property type="evidence" value="ECO:0007669"/>
    <property type="project" value="UniProtKB-KW"/>
</dbReference>
<evidence type="ECO:0000256" key="2">
    <source>
        <dbReference type="ARBA" id="ARBA00022679"/>
    </source>
</evidence>
<proteinExistence type="predicted"/>
<sequence length="267" mass="30256">MSQAEPSVLPIYDRPDFYSGYSKLARSVDGLPSAHEWPTLRKMLGDISNVRVLDLGCGFGYFCRWAQHEAGARSVHGVDVSARMLERARELDADMHPQQQQQEGSKAVSYSREDLKTITLEKGRYDLVYSSLALHYLPTPSFQRLVREVRNTLVPGGRFVFSVEHPIFTAPIPPDTTFRASGEGDARMWPLDSYADEGPRVRNWLADGVIKQHRTVEAYVSGVLEAGFVLKELREWMPSEEYVRENPTDAGERDRPLFLLIAAEVRK</sequence>
<dbReference type="PANTHER" id="PTHR43464:SF19">
    <property type="entry name" value="UBIQUINONE BIOSYNTHESIS O-METHYLTRANSFERASE, MITOCHONDRIAL"/>
    <property type="match status" value="1"/>
</dbReference>
<dbReference type="PANTHER" id="PTHR43464">
    <property type="entry name" value="METHYLTRANSFERASE"/>
    <property type="match status" value="1"/>
</dbReference>
<keyword evidence="1 5" id="KW-0489">Methyltransferase</keyword>
<comment type="caution">
    <text evidence="5">The sequence shown here is derived from an EMBL/GenBank/DDBJ whole genome shotgun (WGS) entry which is preliminary data.</text>
</comment>
<name>A0AAD7APC9_9AGAR</name>
<keyword evidence="3" id="KW-0949">S-adenosyl-L-methionine</keyword>
<dbReference type="Pfam" id="PF13649">
    <property type="entry name" value="Methyltransf_25"/>
    <property type="match status" value="1"/>
</dbReference>
<gene>
    <name evidence="5" type="ORF">DFH08DRAFT_839407</name>
</gene>
<evidence type="ECO:0000313" key="5">
    <source>
        <dbReference type="EMBL" id="KAJ7364475.1"/>
    </source>
</evidence>
<protein>
    <submittedName>
        <fullName evidence="5">Methyltransferase type 11</fullName>
    </submittedName>
</protein>
<evidence type="ECO:0000256" key="3">
    <source>
        <dbReference type="ARBA" id="ARBA00022691"/>
    </source>
</evidence>
<dbReference type="CDD" id="cd02440">
    <property type="entry name" value="AdoMet_MTases"/>
    <property type="match status" value="1"/>
</dbReference>
<dbReference type="InterPro" id="IPR029063">
    <property type="entry name" value="SAM-dependent_MTases_sf"/>
</dbReference>
<dbReference type="GO" id="GO:0032259">
    <property type="term" value="P:methylation"/>
    <property type="evidence" value="ECO:0007669"/>
    <property type="project" value="UniProtKB-KW"/>
</dbReference>
<keyword evidence="6" id="KW-1185">Reference proteome</keyword>
<dbReference type="InterPro" id="IPR041698">
    <property type="entry name" value="Methyltransf_25"/>
</dbReference>
<organism evidence="5 6">
    <name type="scientific">Mycena albidolilacea</name>
    <dbReference type="NCBI Taxonomy" id="1033008"/>
    <lineage>
        <taxon>Eukaryota</taxon>
        <taxon>Fungi</taxon>
        <taxon>Dikarya</taxon>
        <taxon>Basidiomycota</taxon>
        <taxon>Agaricomycotina</taxon>
        <taxon>Agaricomycetes</taxon>
        <taxon>Agaricomycetidae</taxon>
        <taxon>Agaricales</taxon>
        <taxon>Marasmiineae</taxon>
        <taxon>Mycenaceae</taxon>
        <taxon>Mycena</taxon>
    </lineage>
</organism>
<evidence type="ECO:0000256" key="1">
    <source>
        <dbReference type="ARBA" id="ARBA00022603"/>
    </source>
</evidence>
<dbReference type="SUPFAM" id="SSF53335">
    <property type="entry name" value="S-adenosyl-L-methionine-dependent methyltransferases"/>
    <property type="match status" value="1"/>
</dbReference>
<dbReference type="AlphaFoldDB" id="A0AAD7APC9"/>
<reference evidence="5" key="1">
    <citation type="submission" date="2023-03" db="EMBL/GenBank/DDBJ databases">
        <title>Massive genome expansion in bonnet fungi (Mycena s.s.) driven by repeated elements and novel gene families across ecological guilds.</title>
        <authorList>
            <consortium name="Lawrence Berkeley National Laboratory"/>
            <person name="Harder C.B."/>
            <person name="Miyauchi S."/>
            <person name="Viragh M."/>
            <person name="Kuo A."/>
            <person name="Thoen E."/>
            <person name="Andreopoulos B."/>
            <person name="Lu D."/>
            <person name="Skrede I."/>
            <person name="Drula E."/>
            <person name="Henrissat B."/>
            <person name="Morin E."/>
            <person name="Kohler A."/>
            <person name="Barry K."/>
            <person name="LaButti K."/>
            <person name="Morin E."/>
            <person name="Salamov A."/>
            <person name="Lipzen A."/>
            <person name="Mereny Z."/>
            <person name="Hegedus B."/>
            <person name="Baldrian P."/>
            <person name="Stursova M."/>
            <person name="Weitz H."/>
            <person name="Taylor A."/>
            <person name="Grigoriev I.V."/>
            <person name="Nagy L.G."/>
            <person name="Martin F."/>
            <person name="Kauserud H."/>
        </authorList>
    </citation>
    <scope>NUCLEOTIDE SEQUENCE</scope>
    <source>
        <strain evidence="5">CBHHK002</strain>
    </source>
</reference>
<feature type="domain" description="Methyltransferase" evidence="4">
    <location>
        <begin position="52"/>
        <end position="157"/>
    </location>
</feature>
<evidence type="ECO:0000259" key="4">
    <source>
        <dbReference type="Pfam" id="PF13649"/>
    </source>
</evidence>
<accession>A0AAD7APC9</accession>
<dbReference type="Proteomes" id="UP001218218">
    <property type="component" value="Unassembled WGS sequence"/>
</dbReference>
<dbReference type="Gene3D" id="3.40.50.150">
    <property type="entry name" value="Vaccinia Virus protein VP39"/>
    <property type="match status" value="1"/>
</dbReference>
<dbReference type="EMBL" id="JARIHO010000003">
    <property type="protein sequence ID" value="KAJ7364475.1"/>
    <property type="molecule type" value="Genomic_DNA"/>
</dbReference>
<keyword evidence="2" id="KW-0808">Transferase</keyword>
<evidence type="ECO:0000313" key="6">
    <source>
        <dbReference type="Proteomes" id="UP001218218"/>
    </source>
</evidence>